<accession>A0A286GZW3</accession>
<feature type="transmembrane region" description="Helical" evidence="7">
    <location>
        <begin position="40"/>
        <end position="65"/>
    </location>
</feature>
<dbReference type="RefSeq" id="WP_097281493.1">
    <property type="nucleotide sequence ID" value="NZ_OCNJ01000016.1"/>
</dbReference>
<evidence type="ECO:0000313" key="9">
    <source>
        <dbReference type="Proteomes" id="UP000219621"/>
    </source>
</evidence>
<dbReference type="Proteomes" id="UP000219621">
    <property type="component" value="Unassembled WGS sequence"/>
</dbReference>
<sequence>MAWQTWLLFVTTVFFLSGTPGPNMLLALSHGIRYGARRAVATGIGAVLALTLLQIVSVTGLGALLAASETAFLVVKWCGVAYLLFIGVKTWRAEPHVDVSQAEAAGLDARPASAWKLGTQAFLVCVSNPKAIVFLVALFPQFIDTTQPLVPQVTILAVTFGICEFLWIMAYATGGGRLVPILKRAGFGRLVNRLSGGMLIGAGALLAAVRRI</sequence>
<feature type="transmembrane region" description="Helical" evidence="7">
    <location>
        <begin position="71"/>
        <end position="88"/>
    </location>
</feature>
<dbReference type="EMBL" id="OCNJ01000016">
    <property type="protein sequence ID" value="SOE01078.1"/>
    <property type="molecule type" value="Genomic_DNA"/>
</dbReference>
<evidence type="ECO:0000256" key="2">
    <source>
        <dbReference type="ARBA" id="ARBA00007928"/>
    </source>
</evidence>
<evidence type="ECO:0000256" key="7">
    <source>
        <dbReference type="SAM" id="Phobius"/>
    </source>
</evidence>
<dbReference type="OrthoDB" id="9804822at2"/>
<keyword evidence="9" id="KW-1185">Reference proteome</keyword>
<dbReference type="PANTHER" id="PTHR30086">
    <property type="entry name" value="ARGININE EXPORTER PROTEIN ARGO"/>
    <property type="match status" value="1"/>
</dbReference>
<keyword evidence="4 7" id="KW-0812">Transmembrane</keyword>
<comment type="similarity">
    <text evidence="2">Belongs to the Rht family.</text>
</comment>
<proteinExistence type="inferred from homology"/>
<feature type="transmembrane region" description="Helical" evidence="7">
    <location>
        <begin position="121"/>
        <end position="143"/>
    </location>
</feature>
<dbReference type="AlphaFoldDB" id="A0A286GZW3"/>
<feature type="transmembrane region" description="Helical" evidence="7">
    <location>
        <begin position="6"/>
        <end position="28"/>
    </location>
</feature>
<organism evidence="8 9">
    <name type="scientific">Caenispirillum bisanense</name>
    <dbReference type="NCBI Taxonomy" id="414052"/>
    <lineage>
        <taxon>Bacteria</taxon>
        <taxon>Pseudomonadati</taxon>
        <taxon>Pseudomonadota</taxon>
        <taxon>Alphaproteobacteria</taxon>
        <taxon>Rhodospirillales</taxon>
        <taxon>Novispirillaceae</taxon>
        <taxon>Caenispirillum</taxon>
    </lineage>
</organism>
<evidence type="ECO:0000256" key="5">
    <source>
        <dbReference type="ARBA" id="ARBA00022989"/>
    </source>
</evidence>
<keyword evidence="5 7" id="KW-1133">Transmembrane helix</keyword>
<gene>
    <name evidence="8" type="ORF">SAMN05421508_1167</name>
</gene>
<dbReference type="InterPro" id="IPR001123">
    <property type="entry name" value="LeuE-type"/>
</dbReference>
<dbReference type="Pfam" id="PF01810">
    <property type="entry name" value="LysE"/>
    <property type="match status" value="1"/>
</dbReference>
<evidence type="ECO:0000256" key="6">
    <source>
        <dbReference type="ARBA" id="ARBA00023136"/>
    </source>
</evidence>
<feature type="transmembrane region" description="Helical" evidence="7">
    <location>
        <begin position="149"/>
        <end position="169"/>
    </location>
</feature>
<evidence type="ECO:0000256" key="4">
    <source>
        <dbReference type="ARBA" id="ARBA00022692"/>
    </source>
</evidence>
<evidence type="ECO:0000256" key="1">
    <source>
        <dbReference type="ARBA" id="ARBA00004651"/>
    </source>
</evidence>
<reference evidence="8 9" key="1">
    <citation type="submission" date="2017-09" db="EMBL/GenBank/DDBJ databases">
        <authorList>
            <person name="Ehlers B."/>
            <person name="Leendertz F.H."/>
        </authorList>
    </citation>
    <scope>NUCLEOTIDE SEQUENCE [LARGE SCALE GENOMIC DNA]</scope>
    <source>
        <strain evidence="8 9">USBA 140</strain>
    </source>
</reference>
<dbReference type="PANTHER" id="PTHR30086:SF14">
    <property type="entry name" value="HOMOSERINE_HOMOSERINE LACTONE EFFLUX PROTEIN"/>
    <property type="match status" value="1"/>
</dbReference>
<dbReference type="PIRSF" id="PIRSF006324">
    <property type="entry name" value="LeuE"/>
    <property type="match status" value="1"/>
</dbReference>
<keyword evidence="6 7" id="KW-0472">Membrane</keyword>
<dbReference type="GO" id="GO:0042970">
    <property type="term" value="F:homoserine transmembrane transporter activity"/>
    <property type="evidence" value="ECO:0007669"/>
    <property type="project" value="TreeGrafter"/>
</dbReference>
<name>A0A286GZW3_9PROT</name>
<keyword evidence="3" id="KW-1003">Cell membrane</keyword>
<protein>
    <submittedName>
        <fullName evidence="8">Threonine/homoserine/homoserine lactone efflux protein</fullName>
    </submittedName>
</protein>
<feature type="transmembrane region" description="Helical" evidence="7">
    <location>
        <begin position="190"/>
        <end position="209"/>
    </location>
</feature>
<evidence type="ECO:0000256" key="3">
    <source>
        <dbReference type="ARBA" id="ARBA00022475"/>
    </source>
</evidence>
<dbReference type="GO" id="GO:0005886">
    <property type="term" value="C:plasma membrane"/>
    <property type="evidence" value="ECO:0007669"/>
    <property type="project" value="UniProtKB-SubCell"/>
</dbReference>
<comment type="subcellular location">
    <subcellularLocation>
        <location evidence="1">Cell membrane</location>
        <topology evidence="1">Multi-pass membrane protein</topology>
    </subcellularLocation>
</comment>
<evidence type="ECO:0000313" key="8">
    <source>
        <dbReference type="EMBL" id="SOE01078.1"/>
    </source>
</evidence>